<dbReference type="OrthoDB" id="9991807at2"/>
<evidence type="ECO:0000313" key="2">
    <source>
        <dbReference type="Proteomes" id="UP000295254"/>
    </source>
</evidence>
<comment type="caution">
    <text evidence="1">The sequence shown here is derived from an EMBL/GenBank/DDBJ whole genome shotgun (WGS) entry which is preliminary data.</text>
</comment>
<sequence>MSWLPSDIGAGFIASKLAPTRDHFRALILCPLKIKCGSELVPGGVPTKDSKTPPGVRCPSLSLTTIASMLAPTEPNPRCIGRS</sequence>
<dbReference type="EMBL" id="RRZK01000007">
    <property type="protein sequence ID" value="TDB66277.1"/>
    <property type="molecule type" value="Genomic_DNA"/>
</dbReference>
<proteinExistence type="predicted"/>
<dbReference type="AlphaFoldDB" id="A0A4R4KE89"/>
<name>A0A4R4KE89_PSEVA</name>
<keyword evidence="2" id="KW-1185">Reference proteome</keyword>
<evidence type="ECO:0000313" key="1">
    <source>
        <dbReference type="EMBL" id="TDB66277.1"/>
    </source>
</evidence>
<organism evidence="1 2">
    <name type="scientific">Pseudomonas vancouverensis</name>
    <dbReference type="NCBI Taxonomy" id="95300"/>
    <lineage>
        <taxon>Bacteria</taxon>
        <taxon>Pseudomonadati</taxon>
        <taxon>Pseudomonadota</taxon>
        <taxon>Gammaproteobacteria</taxon>
        <taxon>Pseudomonadales</taxon>
        <taxon>Pseudomonadaceae</taxon>
        <taxon>Pseudomonas</taxon>
    </lineage>
</organism>
<accession>A0A4R4KE89</accession>
<protein>
    <submittedName>
        <fullName evidence="1">Uncharacterized protein</fullName>
    </submittedName>
</protein>
<dbReference type="Proteomes" id="UP000295254">
    <property type="component" value="Unassembled WGS sequence"/>
</dbReference>
<reference evidence="2" key="1">
    <citation type="journal article" date="2019" name="bioRxiv">
        <title>Bacterially produced spermidine induces plant systemic susceptibility to pathogens.</title>
        <authorList>
            <person name="Melnyk R.A."/>
            <person name="Beskrovnaya P.A."/>
            <person name="Liu Z."/>
            <person name="Song Y."/>
            <person name="Haney C.H."/>
        </authorList>
    </citation>
    <scope>NUCLEOTIDE SEQUENCE [LARGE SCALE GENOMIC DNA]</scope>
    <source>
        <strain evidence="2">Dha-51</strain>
    </source>
</reference>
<gene>
    <name evidence="1" type="ORF">EIY72_05275</name>
</gene>